<evidence type="ECO:0000256" key="1">
    <source>
        <dbReference type="ARBA" id="ARBA00001971"/>
    </source>
</evidence>
<comment type="pathway">
    <text evidence="2">Secondary metabolite biosynthesis.</text>
</comment>
<comment type="similarity">
    <text evidence="3 10">Belongs to the cytochrome P450 family.</text>
</comment>
<keyword evidence="4 9" id="KW-0349">Heme</keyword>
<dbReference type="InterPro" id="IPR036396">
    <property type="entry name" value="Cyt_P450_sf"/>
</dbReference>
<dbReference type="PRINTS" id="PR00385">
    <property type="entry name" value="P450"/>
</dbReference>
<dbReference type="GO" id="GO:0016705">
    <property type="term" value="F:oxidoreductase activity, acting on paired donors, with incorporation or reduction of molecular oxygen"/>
    <property type="evidence" value="ECO:0007669"/>
    <property type="project" value="InterPro"/>
</dbReference>
<dbReference type="SUPFAM" id="SSF48264">
    <property type="entry name" value="Cytochrome P450"/>
    <property type="match status" value="1"/>
</dbReference>
<dbReference type="PANTHER" id="PTHR46300:SF5">
    <property type="entry name" value="CYTOCHROME P450"/>
    <property type="match status" value="1"/>
</dbReference>
<feature type="binding site" description="axial binding residue" evidence="9">
    <location>
        <position position="381"/>
    </location>
    <ligand>
        <name>heme</name>
        <dbReference type="ChEBI" id="CHEBI:30413"/>
    </ligand>
    <ligandPart>
        <name>Fe</name>
        <dbReference type="ChEBI" id="CHEBI:18248"/>
    </ligandPart>
</feature>
<gene>
    <name evidence="11" type="ORF">SCHCODRAFT_76878</name>
</gene>
<sequence>MPSNEAWLKYIEWGKQYGAYLALTREMLVINSAEAAYEILDKNSSLTSDRPQNIMISLIGWGTNIGHLHYGDEWRFSRRAFHQEFNPGAVPSHYKAALPRINKLLVQLLHDPNNFMAHIRQCVSAISIKISYGFDAETKNGQDLMHATEEAILCLEEATLPGSQLVFLFPPLRYLPAWVSGGSFTKLAARSTAFVQVMRDLPFNIVKEQIRNGTAPPSWMQSLLDRTTTTEDEERYKGVVSQFFAAASDTTLAGLRALMLALVMYPEVQRRAQADIDRVVGSERLPTFSDRPALPYIDAIIKEVLRMHPPLPIGLPHSPIEDMVYNGYYIPKGITILPNIWAMCYDEKTFGDPHVFRPERFLDPKLSDWHSLAFGFGRRVCVGRYLAEALLWQALASVLATFDIKKATRDGKEVEVPGSFSGIMVLRADDFECTITPRGAGAVELIESARVED</sequence>
<evidence type="ECO:0000256" key="8">
    <source>
        <dbReference type="ARBA" id="ARBA00023033"/>
    </source>
</evidence>
<accession>D8Q5W6</accession>
<dbReference type="Gene3D" id="1.10.630.10">
    <property type="entry name" value="Cytochrome P450"/>
    <property type="match status" value="1"/>
</dbReference>
<dbReference type="AlphaFoldDB" id="D8Q5W6"/>
<dbReference type="PROSITE" id="PS00086">
    <property type="entry name" value="CYTOCHROME_P450"/>
    <property type="match status" value="1"/>
</dbReference>
<dbReference type="GO" id="GO:0020037">
    <property type="term" value="F:heme binding"/>
    <property type="evidence" value="ECO:0007669"/>
    <property type="project" value="InterPro"/>
</dbReference>
<dbReference type="STRING" id="578458.D8Q5W6"/>
<dbReference type="Pfam" id="PF00067">
    <property type="entry name" value="p450"/>
    <property type="match status" value="1"/>
</dbReference>
<dbReference type="InterPro" id="IPR017972">
    <property type="entry name" value="Cyt_P450_CS"/>
</dbReference>
<keyword evidence="12" id="KW-1185">Reference proteome</keyword>
<keyword evidence="6 10" id="KW-0560">Oxidoreductase</keyword>
<evidence type="ECO:0000256" key="7">
    <source>
        <dbReference type="ARBA" id="ARBA00023004"/>
    </source>
</evidence>
<dbReference type="InterPro" id="IPR001128">
    <property type="entry name" value="Cyt_P450"/>
</dbReference>
<evidence type="ECO:0000256" key="4">
    <source>
        <dbReference type="ARBA" id="ARBA00022617"/>
    </source>
</evidence>
<evidence type="ECO:0000256" key="3">
    <source>
        <dbReference type="ARBA" id="ARBA00010617"/>
    </source>
</evidence>
<dbReference type="EMBL" id="GL377306">
    <property type="protein sequence ID" value="EFI97478.1"/>
    <property type="molecule type" value="Genomic_DNA"/>
</dbReference>
<name>D8Q5W6_SCHCM</name>
<evidence type="ECO:0000256" key="6">
    <source>
        <dbReference type="ARBA" id="ARBA00023002"/>
    </source>
</evidence>
<dbReference type="eggNOG" id="KOG0156">
    <property type="taxonomic scope" value="Eukaryota"/>
</dbReference>
<evidence type="ECO:0000256" key="10">
    <source>
        <dbReference type="RuleBase" id="RU000461"/>
    </source>
</evidence>
<evidence type="ECO:0008006" key="13">
    <source>
        <dbReference type="Google" id="ProtNLM"/>
    </source>
</evidence>
<dbReference type="PANTHER" id="PTHR46300">
    <property type="entry name" value="P450, PUTATIVE (EUROFUNG)-RELATED-RELATED"/>
    <property type="match status" value="1"/>
</dbReference>
<dbReference type="InterPro" id="IPR050364">
    <property type="entry name" value="Cytochrome_P450_fung"/>
</dbReference>
<reference evidence="11 12" key="1">
    <citation type="journal article" date="2010" name="Nat. Biotechnol.">
        <title>Genome sequence of the model mushroom Schizophyllum commune.</title>
        <authorList>
            <person name="Ohm R.A."/>
            <person name="de Jong J.F."/>
            <person name="Lugones L.G."/>
            <person name="Aerts A."/>
            <person name="Kothe E."/>
            <person name="Stajich J.E."/>
            <person name="de Vries R.P."/>
            <person name="Record E."/>
            <person name="Levasseur A."/>
            <person name="Baker S.E."/>
            <person name="Bartholomew K.A."/>
            <person name="Coutinho P.M."/>
            <person name="Erdmann S."/>
            <person name="Fowler T.J."/>
            <person name="Gathman A.C."/>
            <person name="Lombard V."/>
            <person name="Henrissat B."/>
            <person name="Knabe N."/>
            <person name="Kuees U."/>
            <person name="Lilly W.W."/>
            <person name="Lindquist E."/>
            <person name="Lucas S."/>
            <person name="Magnuson J.K."/>
            <person name="Piumi F."/>
            <person name="Raudaskoski M."/>
            <person name="Salamov A."/>
            <person name="Schmutz J."/>
            <person name="Schwarze F.W.M.R."/>
            <person name="vanKuyk P.A."/>
            <person name="Horton J.S."/>
            <person name="Grigoriev I.V."/>
            <person name="Woesten H.A.B."/>
        </authorList>
    </citation>
    <scope>NUCLEOTIDE SEQUENCE [LARGE SCALE GENOMIC DNA]</scope>
    <source>
        <strain evidence="12">H4-8 / FGSC 9210</strain>
    </source>
</reference>
<dbReference type="GO" id="GO:0005506">
    <property type="term" value="F:iron ion binding"/>
    <property type="evidence" value="ECO:0007669"/>
    <property type="project" value="InterPro"/>
</dbReference>
<organism evidence="12">
    <name type="scientific">Schizophyllum commune (strain H4-8 / FGSC 9210)</name>
    <name type="common">Split gill fungus</name>
    <dbReference type="NCBI Taxonomy" id="578458"/>
    <lineage>
        <taxon>Eukaryota</taxon>
        <taxon>Fungi</taxon>
        <taxon>Dikarya</taxon>
        <taxon>Basidiomycota</taxon>
        <taxon>Agaricomycotina</taxon>
        <taxon>Agaricomycetes</taxon>
        <taxon>Agaricomycetidae</taxon>
        <taxon>Agaricales</taxon>
        <taxon>Schizophyllaceae</taxon>
        <taxon>Schizophyllum</taxon>
    </lineage>
</organism>
<evidence type="ECO:0000313" key="12">
    <source>
        <dbReference type="Proteomes" id="UP000007431"/>
    </source>
</evidence>
<comment type="cofactor">
    <cofactor evidence="1 9">
        <name>heme</name>
        <dbReference type="ChEBI" id="CHEBI:30413"/>
    </cofactor>
</comment>
<dbReference type="VEuPathDB" id="FungiDB:SCHCODRAFT_02624973"/>
<keyword evidence="7 9" id="KW-0408">Iron</keyword>
<dbReference type="InParanoid" id="D8Q5W6"/>
<evidence type="ECO:0000256" key="5">
    <source>
        <dbReference type="ARBA" id="ARBA00022723"/>
    </source>
</evidence>
<dbReference type="GO" id="GO:0004497">
    <property type="term" value="F:monooxygenase activity"/>
    <property type="evidence" value="ECO:0007669"/>
    <property type="project" value="UniProtKB-KW"/>
</dbReference>
<protein>
    <recommendedName>
        <fullName evidence="13">Cytochrome P450</fullName>
    </recommendedName>
</protein>
<proteinExistence type="inferred from homology"/>
<keyword evidence="5 9" id="KW-0479">Metal-binding</keyword>
<dbReference type="InterPro" id="IPR002401">
    <property type="entry name" value="Cyt_P450_E_grp-I"/>
</dbReference>
<dbReference type="CDD" id="cd11065">
    <property type="entry name" value="CYP64-like"/>
    <property type="match status" value="1"/>
</dbReference>
<dbReference type="PRINTS" id="PR00463">
    <property type="entry name" value="EP450I"/>
</dbReference>
<dbReference type="OMA" id="WISESVQ"/>
<dbReference type="HOGENOM" id="CLU_001570_2_3_1"/>
<evidence type="ECO:0000256" key="9">
    <source>
        <dbReference type="PIRSR" id="PIRSR602401-1"/>
    </source>
</evidence>
<evidence type="ECO:0000313" key="11">
    <source>
        <dbReference type="EMBL" id="EFI97478.1"/>
    </source>
</evidence>
<keyword evidence="8 10" id="KW-0503">Monooxygenase</keyword>
<dbReference type="Proteomes" id="UP000007431">
    <property type="component" value="Unassembled WGS sequence"/>
</dbReference>
<evidence type="ECO:0000256" key="2">
    <source>
        <dbReference type="ARBA" id="ARBA00005179"/>
    </source>
</evidence>